<evidence type="ECO:0000256" key="1">
    <source>
        <dbReference type="ARBA" id="ARBA00022729"/>
    </source>
</evidence>
<dbReference type="EMBL" id="GG738907">
    <property type="protein sequence ID" value="EFC38460.1"/>
    <property type="molecule type" value="Genomic_DNA"/>
</dbReference>
<dbReference type="PANTHER" id="PTHR10161">
    <property type="entry name" value="TARTRATE-RESISTANT ACID PHOSPHATASE TYPE 5"/>
    <property type="match status" value="1"/>
</dbReference>
<reference evidence="5 6" key="1">
    <citation type="journal article" date="2010" name="Cell">
        <title>The genome of Naegleria gruberi illuminates early eukaryotic versatility.</title>
        <authorList>
            <person name="Fritz-Laylin L.K."/>
            <person name="Prochnik S.E."/>
            <person name="Ginger M.L."/>
            <person name="Dacks J.B."/>
            <person name="Carpenter M.L."/>
            <person name="Field M.C."/>
            <person name="Kuo A."/>
            <person name="Paredez A."/>
            <person name="Chapman J."/>
            <person name="Pham J."/>
            <person name="Shu S."/>
            <person name="Neupane R."/>
            <person name="Cipriano M."/>
            <person name="Mancuso J."/>
            <person name="Tu H."/>
            <person name="Salamov A."/>
            <person name="Lindquist E."/>
            <person name="Shapiro H."/>
            <person name="Lucas S."/>
            <person name="Grigoriev I.V."/>
            <person name="Cande W.Z."/>
            <person name="Fulton C."/>
            <person name="Rokhsar D.S."/>
            <person name="Dawson S.C."/>
        </authorList>
    </citation>
    <scope>NUCLEOTIDE SEQUENCE [LARGE SCALE GENOMIC DNA]</scope>
    <source>
        <strain evidence="5 6">NEG-M</strain>
    </source>
</reference>
<dbReference type="GeneID" id="8858304"/>
<dbReference type="InterPro" id="IPR029052">
    <property type="entry name" value="Metallo-depent_PP-like"/>
</dbReference>
<keyword evidence="1" id="KW-0732">Signal</keyword>
<dbReference type="Gene3D" id="3.60.21.10">
    <property type="match status" value="1"/>
</dbReference>
<dbReference type="InterPro" id="IPR051558">
    <property type="entry name" value="Metallophosphoesterase_PAP"/>
</dbReference>
<dbReference type="InterPro" id="IPR004843">
    <property type="entry name" value="Calcineurin-like_PHP"/>
</dbReference>
<dbReference type="VEuPathDB" id="AmoebaDB:NAEGRDRAFT_73787"/>
<dbReference type="SUPFAM" id="SSF56300">
    <property type="entry name" value="Metallo-dependent phosphatases"/>
    <property type="match status" value="1"/>
</dbReference>
<gene>
    <name evidence="5" type="ORF">NAEGRDRAFT_73787</name>
</gene>
<name>D2VXL1_NAEGR</name>
<dbReference type="PANTHER" id="PTHR10161:SF14">
    <property type="entry name" value="TARTRATE-RESISTANT ACID PHOSPHATASE TYPE 5"/>
    <property type="match status" value="1"/>
</dbReference>
<dbReference type="STRING" id="5762.D2VXL1"/>
<sequence>MSQMLEEDFTEEGGELNLQHDELQEHNNNDTIIKQLSPSSEYIDLNTSTLKPLHRYLLIGFVTFLVLIFFGSLMGVIIKNRKKLRQSGLTFPQPTYTPSDDKLHFLVIGDFGRENDAQRKVANSMGEYCKENDGCDFVVGVGDNIYQSGVESIYDEQFKTKFEDIYNHKALEDLDFYMILGNHDYRNDVKAQILYTQLSKRWKMLDFFYEINKKSRLGGFDLNLLFTDTNPFHFLFFLDPLTNKTVINEQAKRIPEQMEWLKSKLRKPKGDDQWTIVAGHSPVYSASQHYDSQPLIQNFEPLFREYRVPLYLCGHDHQLGWMANREIINSREQTQYIISGAAGGSIYRTIKYNPNLFNYYVGEGGFYSVEVQHDFIFVIALNENGEEIYKFRIDKQ</sequence>
<dbReference type="OrthoDB" id="411211at2759"/>
<dbReference type="InParanoid" id="D2VXL1"/>
<keyword evidence="3" id="KW-0812">Transmembrane</keyword>
<keyword evidence="2" id="KW-0378">Hydrolase</keyword>
<feature type="transmembrane region" description="Helical" evidence="3">
    <location>
        <begin position="56"/>
        <end position="78"/>
    </location>
</feature>
<keyword evidence="3" id="KW-0472">Membrane</keyword>
<organism evidence="6">
    <name type="scientific">Naegleria gruberi</name>
    <name type="common">Amoeba</name>
    <dbReference type="NCBI Taxonomy" id="5762"/>
    <lineage>
        <taxon>Eukaryota</taxon>
        <taxon>Discoba</taxon>
        <taxon>Heterolobosea</taxon>
        <taxon>Tetramitia</taxon>
        <taxon>Eutetramitia</taxon>
        <taxon>Vahlkampfiidae</taxon>
        <taxon>Naegleria</taxon>
    </lineage>
</organism>
<protein>
    <submittedName>
        <fullName evidence="5">Predicted protein</fullName>
    </submittedName>
</protein>
<dbReference type="RefSeq" id="XP_002671204.1">
    <property type="nucleotide sequence ID" value="XM_002671158.1"/>
</dbReference>
<dbReference type="AlphaFoldDB" id="D2VXL1"/>
<evidence type="ECO:0000256" key="2">
    <source>
        <dbReference type="ARBA" id="ARBA00022801"/>
    </source>
</evidence>
<evidence type="ECO:0000259" key="4">
    <source>
        <dbReference type="Pfam" id="PF00149"/>
    </source>
</evidence>
<accession>D2VXL1</accession>
<dbReference type="Pfam" id="PF00149">
    <property type="entry name" value="Metallophos"/>
    <property type="match status" value="1"/>
</dbReference>
<evidence type="ECO:0000313" key="6">
    <source>
        <dbReference type="Proteomes" id="UP000006671"/>
    </source>
</evidence>
<dbReference type="Proteomes" id="UP000006671">
    <property type="component" value="Unassembled WGS sequence"/>
</dbReference>
<keyword evidence="3" id="KW-1133">Transmembrane helix</keyword>
<dbReference type="KEGG" id="ngr:NAEGRDRAFT_73787"/>
<proteinExistence type="predicted"/>
<feature type="domain" description="Calcineurin-like phosphoesterase" evidence="4">
    <location>
        <begin position="104"/>
        <end position="318"/>
    </location>
</feature>
<dbReference type="eggNOG" id="KOG2679">
    <property type="taxonomic scope" value="Eukaryota"/>
</dbReference>
<keyword evidence="6" id="KW-1185">Reference proteome</keyword>
<evidence type="ECO:0000313" key="5">
    <source>
        <dbReference type="EMBL" id="EFC38460.1"/>
    </source>
</evidence>
<evidence type="ECO:0000256" key="3">
    <source>
        <dbReference type="SAM" id="Phobius"/>
    </source>
</evidence>
<dbReference type="GO" id="GO:0016787">
    <property type="term" value="F:hydrolase activity"/>
    <property type="evidence" value="ECO:0007669"/>
    <property type="project" value="UniProtKB-KW"/>
</dbReference>